<evidence type="ECO:0000256" key="2">
    <source>
        <dbReference type="SAM" id="MobiDB-lite"/>
    </source>
</evidence>
<dbReference type="VEuPathDB" id="VectorBase:MDOA010410"/>
<dbReference type="Proteomes" id="UP001652621">
    <property type="component" value="Unplaced"/>
</dbReference>
<dbReference type="EnsemblMetazoa" id="MDOA010410-RB">
    <property type="protein sequence ID" value="MDOA010410-PB"/>
    <property type="gene ID" value="MDOA010410"/>
</dbReference>
<dbReference type="VEuPathDB" id="VectorBase:MDOMA2_009147"/>
<feature type="compositionally biased region" description="Basic and acidic residues" evidence="2">
    <location>
        <begin position="418"/>
        <end position="430"/>
    </location>
</feature>
<dbReference type="GO" id="GO:0003723">
    <property type="term" value="F:RNA binding"/>
    <property type="evidence" value="ECO:0007669"/>
    <property type="project" value="UniProtKB-KW"/>
</dbReference>
<dbReference type="RefSeq" id="XP_005181097.1">
    <property type="nucleotide sequence ID" value="XM_005181040.3"/>
</dbReference>
<dbReference type="KEGG" id="mde:101901627"/>
<organism evidence="4">
    <name type="scientific">Musca domestica</name>
    <name type="common">House fly</name>
    <dbReference type="NCBI Taxonomy" id="7370"/>
    <lineage>
        <taxon>Eukaryota</taxon>
        <taxon>Metazoa</taxon>
        <taxon>Ecdysozoa</taxon>
        <taxon>Arthropoda</taxon>
        <taxon>Hexapoda</taxon>
        <taxon>Insecta</taxon>
        <taxon>Pterygota</taxon>
        <taxon>Neoptera</taxon>
        <taxon>Endopterygota</taxon>
        <taxon>Diptera</taxon>
        <taxon>Brachycera</taxon>
        <taxon>Muscomorpha</taxon>
        <taxon>Muscoidea</taxon>
        <taxon>Muscidae</taxon>
        <taxon>Musca</taxon>
    </lineage>
</organism>
<dbReference type="eggNOG" id="ENOG502QV0X">
    <property type="taxonomic scope" value="Eukaryota"/>
</dbReference>
<feature type="compositionally biased region" description="Basic residues" evidence="2">
    <location>
        <begin position="375"/>
        <end position="385"/>
    </location>
</feature>
<name>A0A1I8N0Y3_MUSDO</name>
<reference evidence="6" key="2">
    <citation type="submission" date="2025-04" db="UniProtKB">
        <authorList>
            <consortium name="RefSeq"/>
        </authorList>
    </citation>
    <scope>IDENTIFICATION</scope>
    <source>
        <strain evidence="6">Aabys</strain>
    </source>
</reference>
<dbReference type="OrthoDB" id="446014at2759"/>
<feature type="compositionally biased region" description="Polar residues" evidence="2">
    <location>
        <begin position="318"/>
        <end position="327"/>
    </location>
</feature>
<keyword evidence="5" id="KW-1185">Reference proteome</keyword>
<accession>A0A1I8N0Y3</accession>
<feature type="compositionally biased region" description="Low complexity" evidence="2">
    <location>
        <begin position="213"/>
        <end position="225"/>
    </location>
</feature>
<dbReference type="STRING" id="7370.A0A1I8N0Y3"/>
<reference evidence="4" key="1">
    <citation type="submission" date="2020-05" db="UniProtKB">
        <authorList>
            <consortium name="EnsemblMetazoa"/>
        </authorList>
    </citation>
    <scope>IDENTIFICATION</scope>
    <source>
        <strain evidence="4">Aabys</strain>
    </source>
</reference>
<evidence type="ECO:0000313" key="4">
    <source>
        <dbReference type="EnsemblMetazoa" id="MDOA010410-PB"/>
    </source>
</evidence>
<feature type="compositionally biased region" description="Low complexity" evidence="2">
    <location>
        <begin position="360"/>
        <end position="374"/>
    </location>
</feature>
<feature type="domain" description="Chromatin target of PRMT1 protein C-terminal" evidence="3">
    <location>
        <begin position="366"/>
        <end position="443"/>
    </location>
</feature>
<feature type="compositionally biased region" description="Basic residues" evidence="2">
    <location>
        <begin position="329"/>
        <end position="339"/>
    </location>
</feature>
<dbReference type="InterPro" id="IPR025715">
    <property type="entry name" value="FoP_C"/>
</dbReference>
<feature type="region of interest" description="Disordered" evidence="2">
    <location>
        <begin position="134"/>
        <end position="430"/>
    </location>
</feature>
<feature type="compositionally biased region" description="Basic residues" evidence="2">
    <location>
        <begin position="226"/>
        <end position="244"/>
    </location>
</feature>
<evidence type="ECO:0000313" key="5">
    <source>
        <dbReference type="Proteomes" id="UP001652621"/>
    </source>
</evidence>
<proteinExistence type="predicted"/>
<feature type="compositionally biased region" description="Low complexity" evidence="2">
    <location>
        <begin position="178"/>
        <end position="190"/>
    </location>
</feature>
<evidence type="ECO:0000259" key="3">
    <source>
        <dbReference type="SMART" id="SM01218"/>
    </source>
</evidence>
<gene>
    <name evidence="4" type="primary">101901627</name>
    <name evidence="6" type="synonym">LOC101901627</name>
</gene>
<protein>
    <submittedName>
        <fullName evidence="6">Serine/arginine repetitive matrix protein 2 isoform X1</fullName>
    </submittedName>
</protein>
<evidence type="ECO:0000256" key="1">
    <source>
        <dbReference type="ARBA" id="ARBA00022884"/>
    </source>
</evidence>
<feature type="compositionally biased region" description="Low complexity" evidence="2">
    <location>
        <begin position="157"/>
        <end position="167"/>
    </location>
</feature>
<evidence type="ECO:0000313" key="6">
    <source>
        <dbReference type="RefSeq" id="XP_005181097.1"/>
    </source>
</evidence>
<dbReference type="Pfam" id="PF13865">
    <property type="entry name" value="FoP_duplication"/>
    <property type="match status" value="1"/>
</dbReference>
<dbReference type="AlphaFoldDB" id="A0A1I8N0Y3"/>
<keyword evidence="1" id="KW-0694">RNA-binding</keyword>
<dbReference type="GeneID" id="101901627"/>
<sequence>MTSTLCKIHVNNSTGVSLNERFTAITTQPKVTVAPARSRSRSVERAMPRVDQATSRANQRLLAELQRKHKLQTAMKLKRRSMRTVGGGTGGGAYGRIKRGSVKALRVGANGKPIRTNSLSNIATMNADREILKRRASPAPLRRSNSSGNLANRLGPRRPVVGGAAQRVARRRIERQRGGVIDNRGRSLVNGRRRSRSRTRIQENGGRGRSRSRQNNGAAAAPAPRGRSRSRSRNPVRSRSLSRNRGRDTVAKKSALPIKARLGVRPGEANNAPNQKNRNRRRTASLSVRGVQTGRIQKRRNSANTTARSNGRPRSRSITRATNGQNPRSRSRSRSRTRKGQVGQTRNGQGQSQQKKGIARGQTQQRGGRGQAQPKRGRSQQRRRGINSAQKGSNNSSRRGRSRSRTGGRGGQRSQGKTTKEAVNKEDLDKELDQYMATTKTENDMDFLLKN</sequence>
<dbReference type="SMART" id="SM01218">
    <property type="entry name" value="FoP_duplication"/>
    <property type="match status" value="1"/>
</dbReference>
<feature type="compositionally biased region" description="Polar residues" evidence="2">
    <location>
        <begin position="342"/>
        <end position="355"/>
    </location>
</feature>